<reference evidence="2 3" key="1">
    <citation type="journal article" date="2014" name="Agronomy (Basel)">
        <title>A Draft Genome Sequence for Ensete ventricosum, the Drought-Tolerant Tree Against Hunger.</title>
        <authorList>
            <person name="Harrison J."/>
            <person name="Moore K.A."/>
            <person name="Paszkiewicz K."/>
            <person name="Jones T."/>
            <person name="Grant M."/>
            <person name="Ambacheew D."/>
            <person name="Muzemil S."/>
            <person name="Studholme D.J."/>
        </authorList>
    </citation>
    <scope>NUCLEOTIDE SEQUENCE [LARGE SCALE GENOMIC DNA]</scope>
</reference>
<feature type="region of interest" description="Disordered" evidence="1">
    <location>
        <begin position="164"/>
        <end position="187"/>
    </location>
</feature>
<feature type="compositionally biased region" description="Low complexity" evidence="1">
    <location>
        <begin position="164"/>
        <end position="173"/>
    </location>
</feature>
<name>A0A427B456_ENSVE</name>
<proteinExistence type="predicted"/>
<comment type="caution">
    <text evidence="2">The sequence shown here is derived from an EMBL/GenBank/DDBJ whole genome shotgun (WGS) entry which is preliminary data.</text>
</comment>
<gene>
    <name evidence="2" type="ORF">B296_00008027</name>
</gene>
<dbReference type="AlphaFoldDB" id="A0A427B456"/>
<dbReference type="Proteomes" id="UP000287651">
    <property type="component" value="Unassembled WGS sequence"/>
</dbReference>
<sequence>MQPTQLHLPPPLLVAPSSATKITFFPSLTHCCRNRFQPQHSASSAFSPTAAASSRPYTYCRCRCPWPPPTPSSSSPTAALIIPYRCILCFLQLFYPISRPPLPACPPRPLLHSLATAALFLLFPAIYCAPPLQQSLPLLAAAAFSSIAASAVFTPPTATVATPPAAHPSLTAPHPAPPAASPRRSSLSFLGHTQSPLPMSFPAAALAAVACTVLPLPLLLLPPSVVPVAPSLALLNHRRTLFSHLLTLFLVGPRCSLDPAASLLPLPRRTLLLPYRASKGCSPSSSLHLHHCPIASSSSCSRILLLPPSQVAVSTPIFLSSPPLTDTGNLIAAKSSYIYDICP</sequence>
<organism evidence="2 3">
    <name type="scientific">Ensete ventricosum</name>
    <name type="common">Abyssinian banana</name>
    <name type="synonym">Musa ensete</name>
    <dbReference type="NCBI Taxonomy" id="4639"/>
    <lineage>
        <taxon>Eukaryota</taxon>
        <taxon>Viridiplantae</taxon>
        <taxon>Streptophyta</taxon>
        <taxon>Embryophyta</taxon>
        <taxon>Tracheophyta</taxon>
        <taxon>Spermatophyta</taxon>
        <taxon>Magnoliopsida</taxon>
        <taxon>Liliopsida</taxon>
        <taxon>Zingiberales</taxon>
        <taxon>Musaceae</taxon>
        <taxon>Ensete</taxon>
    </lineage>
</organism>
<protein>
    <submittedName>
        <fullName evidence="2">Uncharacterized protein</fullName>
    </submittedName>
</protein>
<evidence type="ECO:0000256" key="1">
    <source>
        <dbReference type="SAM" id="MobiDB-lite"/>
    </source>
</evidence>
<dbReference type="EMBL" id="AMZH03000532">
    <property type="protein sequence ID" value="RRT83252.1"/>
    <property type="molecule type" value="Genomic_DNA"/>
</dbReference>
<evidence type="ECO:0000313" key="2">
    <source>
        <dbReference type="EMBL" id="RRT83252.1"/>
    </source>
</evidence>
<accession>A0A427B456</accession>
<evidence type="ECO:0000313" key="3">
    <source>
        <dbReference type="Proteomes" id="UP000287651"/>
    </source>
</evidence>